<dbReference type="PROSITE" id="PS00893">
    <property type="entry name" value="NUDIX_BOX"/>
    <property type="match status" value="1"/>
</dbReference>
<dbReference type="InterPro" id="IPR020084">
    <property type="entry name" value="NUDIX_hydrolase_CS"/>
</dbReference>
<feature type="domain" description="Nudix hydrolase" evidence="3">
    <location>
        <begin position="48"/>
        <end position="216"/>
    </location>
</feature>
<keyword evidence="2" id="KW-0378">Hydrolase</keyword>
<evidence type="ECO:0000313" key="4">
    <source>
        <dbReference type="EMBL" id="MFC3959000.1"/>
    </source>
</evidence>
<gene>
    <name evidence="4" type="ORF">ACFOUR_11560</name>
</gene>
<evidence type="ECO:0000259" key="3">
    <source>
        <dbReference type="PROSITE" id="PS51462"/>
    </source>
</evidence>
<protein>
    <submittedName>
        <fullName evidence="4">NUDIX domain-containing protein</fullName>
    </submittedName>
</protein>
<dbReference type="AlphaFoldDB" id="A0ABD5NQK1"/>
<keyword evidence="5" id="KW-1185">Reference proteome</keyword>
<dbReference type="InterPro" id="IPR015797">
    <property type="entry name" value="NUDIX_hydrolase-like_dom_sf"/>
</dbReference>
<dbReference type="Gene3D" id="3.90.79.10">
    <property type="entry name" value="Nucleoside Triphosphate Pyrophosphohydrolase"/>
    <property type="match status" value="1"/>
</dbReference>
<dbReference type="PRINTS" id="PR00502">
    <property type="entry name" value="NUDIXFAMILY"/>
</dbReference>
<evidence type="ECO:0000256" key="1">
    <source>
        <dbReference type="ARBA" id="ARBA00001946"/>
    </source>
</evidence>
<reference evidence="4 5" key="1">
    <citation type="journal article" date="2019" name="Int. J. Syst. Evol. Microbiol.">
        <title>The Global Catalogue of Microorganisms (GCM) 10K type strain sequencing project: providing services to taxonomists for standard genome sequencing and annotation.</title>
        <authorList>
            <consortium name="The Broad Institute Genomics Platform"/>
            <consortium name="The Broad Institute Genome Sequencing Center for Infectious Disease"/>
            <person name="Wu L."/>
            <person name="Ma J."/>
        </authorList>
    </citation>
    <scope>NUCLEOTIDE SEQUENCE [LARGE SCALE GENOMIC DNA]</scope>
    <source>
        <strain evidence="4 5">IBRC-M 10256</strain>
    </source>
</reference>
<dbReference type="PROSITE" id="PS51462">
    <property type="entry name" value="NUDIX"/>
    <property type="match status" value="1"/>
</dbReference>
<dbReference type="PANTHER" id="PTHR43046:SF14">
    <property type="entry name" value="MUTT_NUDIX FAMILY PROTEIN"/>
    <property type="match status" value="1"/>
</dbReference>
<dbReference type="Pfam" id="PF00293">
    <property type="entry name" value="NUDIX"/>
    <property type="match status" value="1"/>
</dbReference>
<proteinExistence type="predicted"/>
<organism evidence="4 5">
    <name type="scientific">Halovivax cerinus</name>
    <dbReference type="NCBI Taxonomy" id="1487865"/>
    <lineage>
        <taxon>Archaea</taxon>
        <taxon>Methanobacteriati</taxon>
        <taxon>Methanobacteriota</taxon>
        <taxon>Stenosarchaea group</taxon>
        <taxon>Halobacteria</taxon>
        <taxon>Halobacteriales</taxon>
        <taxon>Natrialbaceae</taxon>
        <taxon>Halovivax</taxon>
    </lineage>
</organism>
<name>A0ABD5NQK1_9EURY</name>
<accession>A0ABD5NQK1</accession>
<dbReference type="GeneID" id="73902734"/>
<dbReference type="GO" id="GO:0016787">
    <property type="term" value="F:hydrolase activity"/>
    <property type="evidence" value="ECO:0007669"/>
    <property type="project" value="UniProtKB-KW"/>
</dbReference>
<comment type="caution">
    <text evidence="4">The sequence shown here is derived from an EMBL/GenBank/DDBJ whole genome shotgun (WGS) entry which is preliminary data.</text>
</comment>
<dbReference type="InterPro" id="IPR020476">
    <property type="entry name" value="Nudix_hydrolase"/>
</dbReference>
<dbReference type="SUPFAM" id="SSF55811">
    <property type="entry name" value="Nudix"/>
    <property type="match status" value="1"/>
</dbReference>
<dbReference type="PANTHER" id="PTHR43046">
    <property type="entry name" value="GDP-MANNOSE MANNOSYL HYDROLASE"/>
    <property type="match status" value="1"/>
</dbReference>
<dbReference type="EMBL" id="JBHSAQ010000010">
    <property type="protein sequence ID" value="MFC3959000.1"/>
    <property type="molecule type" value="Genomic_DNA"/>
</dbReference>
<comment type="cofactor">
    <cofactor evidence="1">
        <name>Mg(2+)</name>
        <dbReference type="ChEBI" id="CHEBI:18420"/>
    </cofactor>
</comment>
<evidence type="ECO:0000313" key="5">
    <source>
        <dbReference type="Proteomes" id="UP001595846"/>
    </source>
</evidence>
<dbReference type="RefSeq" id="WP_256533603.1">
    <property type="nucleotide sequence ID" value="NZ_CP101824.1"/>
</dbReference>
<sequence>MTTHVNRSDVEARLARLCERYESVPVVETDTAVPPARFDRLLDRAREGYTGGAYAWIVREPTDAPPLSTSMPDESVETGPVVCLIQHRGDEDRWRLPGGGREDGETSEEAVVREVAEETNLTIDVDAPFLCYRETQTPDDAREIYLHTLWICFDATYASGHLDILVGELRGAAWLTDPPRDLGPWAQFRGVDWWETYTPPEPWWEVANPDPYALVA</sequence>
<dbReference type="CDD" id="cd02883">
    <property type="entry name" value="NUDIX_Hydrolase"/>
    <property type="match status" value="1"/>
</dbReference>
<evidence type="ECO:0000256" key="2">
    <source>
        <dbReference type="ARBA" id="ARBA00022801"/>
    </source>
</evidence>
<dbReference type="InterPro" id="IPR000086">
    <property type="entry name" value="NUDIX_hydrolase_dom"/>
</dbReference>
<dbReference type="Proteomes" id="UP001595846">
    <property type="component" value="Unassembled WGS sequence"/>
</dbReference>